<keyword evidence="3" id="KW-0175">Coiled coil</keyword>
<reference evidence="10" key="1">
    <citation type="journal article" date="2010" name="Genome Biol.">
        <title>Genome sequence of the necrotrophic plant pathogen Pythium ultimum reveals original pathogenicity mechanisms and effector repertoire.</title>
        <authorList>
            <person name="Levesque C.A."/>
            <person name="Brouwer H."/>
            <person name="Cano L."/>
            <person name="Hamilton J.P."/>
            <person name="Holt C."/>
            <person name="Huitema E."/>
            <person name="Raffaele S."/>
            <person name="Robideau G.P."/>
            <person name="Thines M."/>
            <person name="Win J."/>
            <person name="Zerillo M.M."/>
            <person name="Beakes G.W."/>
            <person name="Boore J.L."/>
            <person name="Busam D."/>
            <person name="Dumas B."/>
            <person name="Ferriera S."/>
            <person name="Fuerstenberg S.I."/>
            <person name="Gachon C.M."/>
            <person name="Gaulin E."/>
            <person name="Govers F."/>
            <person name="Grenville-Briggs L."/>
            <person name="Horner N."/>
            <person name="Hostetler J."/>
            <person name="Jiang R.H."/>
            <person name="Johnson J."/>
            <person name="Krajaejun T."/>
            <person name="Lin H."/>
            <person name="Meijer H.J."/>
            <person name="Moore B."/>
            <person name="Morris P."/>
            <person name="Phuntmart V."/>
            <person name="Puiu D."/>
            <person name="Shetty J."/>
            <person name="Stajich J.E."/>
            <person name="Tripathy S."/>
            <person name="Wawra S."/>
            <person name="van West P."/>
            <person name="Whitty B.R."/>
            <person name="Coutinho P.M."/>
            <person name="Henrissat B."/>
            <person name="Martin F."/>
            <person name="Thomas P.D."/>
            <person name="Tyler B.M."/>
            <person name="De Vries R.P."/>
            <person name="Kamoun S."/>
            <person name="Yandell M."/>
            <person name="Tisserat N."/>
            <person name="Buell C.R."/>
        </authorList>
    </citation>
    <scope>NUCLEOTIDE SEQUENCE</scope>
    <source>
        <strain evidence="10">DAOM:BR144</strain>
    </source>
</reference>
<dbReference type="EnsemblProtists" id="PYU1_T009739">
    <property type="protein sequence ID" value="PYU1_T009739"/>
    <property type="gene ID" value="PYU1_G009721"/>
</dbReference>
<reference evidence="10" key="2">
    <citation type="submission" date="2010-04" db="EMBL/GenBank/DDBJ databases">
        <authorList>
            <person name="Buell R."/>
            <person name="Hamilton J."/>
            <person name="Hostetler J."/>
        </authorList>
    </citation>
    <scope>NUCLEOTIDE SEQUENCE [LARGE SCALE GENOMIC DNA]</scope>
    <source>
        <strain evidence="10">DAOM:BR144</strain>
    </source>
</reference>
<sequence length="172" mass="19038">MDISALMVRSPGPLAPPAAAPMSPPHTAKVAHGPRASAARKRIRKPVGGPKKPRKTRVIHNFTYEQLAQYFHLSQREAGKRLGVSAITMKRNCKRRGIQWPFRANKIQAARMARCDSDSEDEVTSEDDEVTSRTQPSGVMARSNLDIMSEAALLFARLPYLCVDEGKVTLDE</sequence>
<dbReference type="VEuPathDB" id="FungiDB:PYU1_G009721"/>
<dbReference type="EMBL" id="GL376615">
    <property type="status" value="NOT_ANNOTATED_CDS"/>
    <property type="molecule type" value="Genomic_DNA"/>
</dbReference>
<evidence type="ECO:0000256" key="1">
    <source>
        <dbReference type="ARBA" id="ARBA00004049"/>
    </source>
</evidence>
<accession>K3WXP1</accession>
<name>K3WXP1_GLOUD</name>
<dbReference type="Pfam" id="PF02042">
    <property type="entry name" value="RWP-RK"/>
    <property type="match status" value="1"/>
</dbReference>
<feature type="compositionally biased region" description="Acidic residues" evidence="7">
    <location>
        <begin position="118"/>
        <end position="129"/>
    </location>
</feature>
<keyword evidence="5" id="KW-0804">Transcription</keyword>
<proteinExistence type="predicted"/>
<evidence type="ECO:0000259" key="8">
    <source>
        <dbReference type="PROSITE" id="PS51519"/>
    </source>
</evidence>
<organism evidence="9 10">
    <name type="scientific">Globisporangium ultimum (strain ATCC 200006 / CBS 805.95 / DAOM BR144)</name>
    <name type="common">Pythium ultimum</name>
    <dbReference type="NCBI Taxonomy" id="431595"/>
    <lineage>
        <taxon>Eukaryota</taxon>
        <taxon>Sar</taxon>
        <taxon>Stramenopiles</taxon>
        <taxon>Oomycota</taxon>
        <taxon>Peronosporomycetes</taxon>
        <taxon>Pythiales</taxon>
        <taxon>Pythiaceae</taxon>
        <taxon>Globisporangium</taxon>
    </lineage>
</organism>
<dbReference type="AlphaFoldDB" id="K3WXP1"/>
<evidence type="ECO:0000256" key="4">
    <source>
        <dbReference type="ARBA" id="ARBA00023125"/>
    </source>
</evidence>
<dbReference type="PROSITE" id="PS51519">
    <property type="entry name" value="RWP_RK"/>
    <property type="match status" value="1"/>
</dbReference>
<evidence type="ECO:0000256" key="6">
    <source>
        <dbReference type="ARBA" id="ARBA00023242"/>
    </source>
</evidence>
<evidence type="ECO:0000313" key="9">
    <source>
        <dbReference type="EnsemblProtists" id="PYU1_T009739"/>
    </source>
</evidence>
<dbReference type="GO" id="GO:0003677">
    <property type="term" value="F:DNA binding"/>
    <property type="evidence" value="ECO:0007669"/>
    <property type="project" value="UniProtKB-KW"/>
</dbReference>
<evidence type="ECO:0000256" key="5">
    <source>
        <dbReference type="ARBA" id="ARBA00023163"/>
    </source>
</evidence>
<dbReference type="PANTHER" id="PTHR46373">
    <property type="entry name" value="PROTEIN RKD4"/>
    <property type="match status" value="1"/>
</dbReference>
<dbReference type="GO" id="GO:0003700">
    <property type="term" value="F:DNA-binding transcription factor activity"/>
    <property type="evidence" value="ECO:0007669"/>
    <property type="project" value="InterPro"/>
</dbReference>
<dbReference type="InterPro" id="IPR044607">
    <property type="entry name" value="RKD-like"/>
</dbReference>
<dbReference type="InterPro" id="IPR003035">
    <property type="entry name" value="RWP-RK_dom"/>
</dbReference>
<evidence type="ECO:0000256" key="3">
    <source>
        <dbReference type="ARBA" id="ARBA00023054"/>
    </source>
</evidence>
<keyword evidence="10" id="KW-1185">Reference proteome</keyword>
<feature type="compositionally biased region" description="Basic residues" evidence="7">
    <location>
        <begin position="38"/>
        <end position="56"/>
    </location>
</feature>
<keyword evidence="6" id="KW-0539">Nucleus</keyword>
<protein>
    <recommendedName>
        <fullName evidence="8">RWP-RK domain-containing protein</fullName>
    </recommendedName>
</protein>
<dbReference type="HOGENOM" id="CLU_064847_1_0_1"/>
<evidence type="ECO:0000256" key="7">
    <source>
        <dbReference type="SAM" id="MobiDB-lite"/>
    </source>
</evidence>
<keyword evidence="4" id="KW-0238">DNA-binding</keyword>
<dbReference type="PANTHER" id="PTHR46373:SF2">
    <property type="entry name" value="RWP-RK DOMAIN-CONTAINING PROTEIN"/>
    <property type="match status" value="1"/>
</dbReference>
<feature type="region of interest" description="Disordered" evidence="7">
    <location>
        <begin position="10"/>
        <end position="56"/>
    </location>
</feature>
<dbReference type="InParanoid" id="K3WXP1"/>
<feature type="compositionally biased region" description="Pro residues" evidence="7">
    <location>
        <begin position="13"/>
        <end position="24"/>
    </location>
</feature>
<evidence type="ECO:0000313" key="10">
    <source>
        <dbReference type="Proteomes" id="UP000019132"/>
    </source>
</evidence>
<feature type="region of interest" description="Disordered" evidence="7">
    <location>
        <begin position="115"/>
        <end position="137"/>
    </location>
</feature>
<reference evidence="9" key="3">
    <citation type="submission" date="2015-02" db="UniProtKB">
        <authorList>
            <consortium name="EnsemblProtists"/>
        </authorList>
    </citation>
    <scope>IDENTIFICATION</scope>
    <source>
        <strain evidence="9">DAOM BR144</strain>
    </source>
</reference>
<keyword evidence="2" id="KW-0805">Transcription regulation</keyword>
<feature type="domain" description="RWP-RK" evidence="8">
    <location>
        <begin position="45"/>
        <end position="129"/>
    </location>
</feature>
<dbReference type="Proteomes" id="UP000019132">
    <property type="component" value="Unassembled WGS sequence"/>
</dbReference>
<comment type="function">
    <text evidence="1">Putative transcription factor.</text>
</comment>
<evidence type="ECO:0000256" key="2">
    <source>
        <dbReference type="ARBA" id="ARBA00023015"/>
    </source>
</evidence>